<dbReference type="NCBIfam" id="TIGR00082">
    <property type="entry name" value="rbfA"/>
    <property type="match status" value="1"/>
</dbReference>
<dbReference type="Proteomes" id="UP000326331">
    <property type="component" value="Chromosome"/>
</dbReference>
<dbReference type="InterPro" id="IPR000238">
    <property type="entry name" value="RbfA"/>
</dbReference>
<dbReference type="PROSITE" id="PS01319">
    <property type="entry name" value="RBFA"/>
    <property type="match status" value="1"/>
</dbReference>
<comment type="subcellular location">
    <subcellularLocation>
        <location evidence="2">Cytoplasm</location>
    </subcellularLocation>
</comment>
<name>A0ABX6C3J8_9CHLR</name>
<sequence length="123" mass="13990">MSMRTTRVGELLRAEISELLLREVKDPRVSRGMVTITEVQVSPDLRRAVVYVSHLGSEQERAEALEGLQHSAPFLHRELVHRLSLRNVPELVFRFDPSIERGARLAELIHQVSAERRGEEAGD</sequence>
<proteinExistence type="inferred from homology"/>
<dbReference type="SUPFAM" id="SSF89919">
    <property type="entry name" value="Ribosome-binding factor A, RbfA"/>
    <property type="match status" value="1"/>
</dbReference>
<comment type="subunit">
    <text evidence="2">Monomer. Binds 30S ribosomal subunits, but not 50S ribosomal subunits or 70S ribosomes.</text>
</comment>
<protein>
    <recommendedName>
        <fullName evidence="2">Ribosome-binding factor A</fullName>
    </recommendedName>
</protein>
<dbReference type="PANTHER" id="PTHR33515:SF1">
    <property type="entry name" value="RIBOSOME-BINDING FACTOR A, CHLOROPLASTIC-RELATED"/>
    <property type="match status" value="1"/>
</dbReference>
<dbReference type="Gene3D" id="3.30.300.20">
    <property type="match status" value="1"/>
</dbReference>
<dbReference type="HAMAP" id="MF_00003">
    <property type="entry name" value="RbfA"/>
    <property type="match status" value="1"/>
</dbReference>
<dbReference type="PANTHER" id="PTHR33515">
    <property type="entry name" value="RIBOSOME-BINDING FACTOR A, CHLOROPLASTIC-RELATED"/>
    <property type="match status" value="1"/>
</dbReference>
<dbReference type="InterPro" id="IPR020053">
    <property type="entry name" value="Ribosome-bd_factorA_CS"/>
</dbReference>
<reference evidence="3 4" key="1">
    <citation type="submission" date="2019-10" db="EMBL/GenBank/DDBJ databases">
        <title>Thermopilla bonchosmolovskayae gen. nov., sp. nov., a moderately thermophilic Chloroflexi bacterium from a Chukotka hot spring (Arctic, Russia), representing a novel classis Thermopillaia, which include previously uncultivated lineage OLB14.</title>
        <authorList>
            <person name="Kochetkova T.V."/>
            <person name="Zayulina K.S."/>
            <person name="Zhigarkov V.S."/>
            <person name="Minaev N.V."/>
            <person name="Novikov A."/>
            <person name="Toshchakov S.V."/>
            <person name="Elcheninov A.G."/>
            <person name="Kublanov I.V."/>
        </authorList>
    </citation>
    <scope>NUCLEOTIDE SEQUENCE [LARGE SCALE GENOMIC DNA]</scope>
    <source>
        <strain evidence="3 4">3753O</strain>
    </source>
</reference>
<dbReference type="EMBL" id="CP042829">
    <property type="protein sequence ID" value="QFG03854.1"/>
    <property type="molecule type" value="Genomic_DNA"/>
</dbReference>
<dbReference type="InterPro" id="IPR015946">
    <property type="entry name" value="KH_dom-like_a/b"/>
</dbReference>
<comment type="similarity">
    <text evidence="2">Belongs to the RbfA family.</text>
</comment>
<accession>A0ABX6C3J8</accession>
<evidence type="ECO:0000256" key="2">
    <source>
        <dbReference type="HAMAP-Rule" id="MF_00003"/>
    </source>
</evidence>
<keyword evidence="1 2" id="KW-0690">Ribosome biogenesis</keyword>
<keyword evidence="4" id="KW-1185">Reference proteome</keyword>
<dbReference type="Pfam" id="PF02033">
    <property type="entry name" value="RBFA"/>
    <property type="match status" value="1"/>
</dbReference>
<evidence type="ECO:0000313" key="4">
    <source>
        <dbReference type="Proteomes" id="UP000326331"/>
    </source>
</evidence>
<gene>
    <name evidence="2 3" type="primary">rbfA</name>
    <name evidence="3" type="ORF">Tbon_11305</name>
</gene>
<organism evidence="3 4">
    <name type="scientific">Tepidiforma bonchosmolovskayae</name>
    <dbReference type="NCBI Taxonomy" id="2601677"/>
    <lineage>
        <taxon>Bacteria</taxon>
        <taxon>Bacillati</taxon>
        <taxon>Chloroflexota</taxon>
        <taxon>Tepidiformia</taxon>
        <taxon>Tepidiformales</taxon>
        <taxon>Tepidiformaceae</taxon>
        <taxon>Tepidiforma</taxon>
    </lineage>
</organism>
<comment type="function">
    <text evidence="2">One of several proteins that assist in the late maturation steps of the functional core of the 30S ribosomal subunit. Associates with free 30S ribosomal subunits (but not with 30S subunits that are part of 70S ribosomes or polysomes). Required for efficient processing of 16S rRNA. May interact with the 5'-terminal helix region of 16S rRNA.</text>
</comment>
<keyword evidence="2" id="KW-0963">Cytoplasm</keyword>
<dbReference type="InterPro" id="IPR023799">
    <property type="entry name" value="RbfA_dom_sf"/>
</dbReference>
<evidence type="ECO:0000313" key="3">
    <source>
        <dbReference type="EMBL" id="QFG03854.1"/>
    </source>
</evidence>
<evidence type="ECO:0000256" key="1">
    <source>
        <dbReference type="ARBA" id="ARBA00022517"/>
    </source>
</evidence>